<name>A0ABV6UTS0_9ACTN</name>
<gene>
    <name evidence="1" type="ORF">ACEZDJ_26600</name>
</gene>
<keyword evidence="2" id="KW-1185">Reference proteome</keyword>
<sequence>MSSQDRPPATLTLVQAYRAAFYMVDQYIALEERPDEGLVLLWQYLQSDPARWTDWLASVQRGLDDVNSIEPHG</sequence>
<dbReference type="Proteomes" id="UP001592528">
    <property type="component" value="Unassembled WGS sequence"/>
</dbReference>
<dbReference type="EMBL" id="JBHEZZ010000017">
    <property type="protein sequence ID" value="MFC1404864.1"/>
    <property type="molecule type" value="Genomic_DNA"/>
</dbReference>
<comment type="caution">
    <text evidence="1">The sequence shown here is derived from an EMBL/GenBank/DDBJ whole genome shotgun (WGS) entry which is preliminary data.</text>
</comment>
<reference evidence="1 2" key="1">
    <citation type="submission" date="2024-09" db="EMBL/GenBank/DDBJ databases">
        <authorList>
            <person name="Lee S.D."/>
        </authorList>
    </citation>
    <scope>NUCLEOTIDE SEQUENCE [LARGE SCALE GENOMIC DNA]</scope>
    <source>
        <strain evidence="1 2">N1-5</strain>
    </source>
</reference>
<dbReference type="RefSeq" id="WP_157623882.1">
    <property type="nucleotide sequence ID" value="NZ_JBHEZZ010000017.1"/>
</dbReference>
<accession>A0ABV6UTS0</accession>
<evidence type="ECO:0000313" key="2">
    <source>
        <dbReference type="Proteomes" id="UP001592528"/>
    </source>
</evidence>
<protein>
    <submittedName>
        <fullName evidence="1">Uncharacterized protein</fullName>
    </submittedName>
</protein>
<evidence type="ECO:0000313" key="1">
    <source>
        <dbReference type="EMBL" id="MFC1404864.1"/>
    </source>
</evidence>
<proteinExistence type="predicted"/>
<organism evidence="1 2">
    <name type="scientific">Streptacidiphilus cavernicola</name>
    <dbReference type="NCBI Taxonomy" id="3342716"/>
    <lineage>
        <taxon>Bacteria</taxon>
        <taxon>Bacillati</taxon>
        <taxon>Actinomycetota</taxon>
        <taxon>Actinomycetes</taxon>
        <taxon>Kitasatosporales</taxon>
        <taxon>Streptomycetaceae</taxon>
        <taxon>Streptacidiphilus</taxon>
    </lineage>
</organism>